<dbReference type="AlphaFoldDB" id="A0A9P7Z1C6"/>
<evidence type="ECO:0000256" key="1">
    <source>
        <dbReference type="ARBA" id="ARBA00022598"/>
    </source>
</evidence>
<dbReference type="SMART" id="SM01230">
    <property type="entry name" value="Gln-synt_C"/>
    <property type="match status" value="1"/>
</dbReference>
<accession>A0A9P7Z1C6</accession>
<name>A0A9P7Z1C6_9HELO</name>
<sequence length="435" mass="49183">MGEMSVSGTNPSALALQQFLESNESIRFFRLQWVTYLGVVMMRVITKQYALSLARNENTLSLSSPILTVLLLAGGIMFDDTKCGSELLWPDWLTLKVCHYQTGNSSFMCCVEEAGTEEDKSFRRCPRSRLQELEMMAKSKHDLEFLMGFEVEFQLTKPATVSTPAQQARTSMHVYAAAALRSSCLPVLEEIVDALVNSGIQIRQFHAEGDHGLFESTALHCRRRSAVDTLVYTHETIKTIMLSSTDCRSEKTRFSQTTGAHIHLSMSRTEREDAFFACILKEYAALAGFYLPNYDSYPRVKENQWIAWGTRNKTCPIKKLSPGYWEFRHPDATMNPYLATLAIITAGLVDIETNTPLTLRIHEGLDDQQVADHGITDKIPRSLKESLALFKKSTSLNEALGPEIVEKYLMHKSREEESFKQMTANERKVISMGLF</sequence>
<comment type="caution">
    <text evidence="5">The sequence shown here is derived from an EMBL/GenBank/DDBJ whole genome shotgun (WGS) entry which is preliminary data.</text>
</comment>
<keyword evidence="6" id="KW-1185">Reference proteome</keyword>
<dbReference type="PANTHER" id="PTHR43785:SF2">
    <property type="entry name" value="TYPE-1 GLUTAMINE SYNTHETASE 1"/>
    <property type="match status" value="1"/>
</dbReference>
<dbReference type="PANTHER" id="PTHR43785">
    <property type="entry name" value="GAMMA-GLUTAMYLPUTRESCINE SYNTHETASE"/>
    <property type="match status" value="1"/>
</dbReference>
<dbReference type="OrthoDB" id="3364440at2759"/>
<protein>
    <recommendedName>
        <fullName evidence="4">GS catalytic domain-containing protein</fullName>
    </recommendedName>
</protein>
<evidence type="ECO:0000256" key="2">
    <source>
        <dbReference type="PROSITE-ProRule" id="PRU01331"/>
    </source>
</evidence>
<organism evidence="5 6">
    <name type="scientific">Calycina marina</name>
    <dbReference type="NCBI Taxonomy" id="1763456"/>
    <lineage>
        <taxon>Eukaryota</taxon>
        <taxon>Fungi</taxon>
        <taxon>Dikarya</taxon>
        <taxon>Ascomycota</taxon>
        <taxon>Pezizomycotina</taxon>
        <taxon>Leotiomycetes</taxon>
        <taxon>Helotiales</taxon>
        <taxon>Pezizellaceae</taxon>
        <taxon>Calycina</taxon>
    </lineage>
</organism>
<dbReference type="GO" id="GO:0004356">
    <property type="term" value="F:glutamine synthetase activity"/>
    <property type="evidence" value="ECO:0007669"/>
    <property type="project" value="InterPro"/>
</dbReference>
<comment type="similarity">
    <text evidence="2 3">Belongs to the glutamine synthetase family.</text>
</comment>
<dbReference type="InterPro" id="IPR008146">
    <property type="entry name" value="Gln_synth_cat_dom"/>
</dbReference>
<dbReference type="PROSITE" id="PS51987">
    <property type="entry name" value="GS_CATALYTIC"/>
    <property type="match status" value="1"/>
</dbReference>
<feature type="domain" description="GS catalytic" evidence="4">
    <location>
        <begin position="126"/>
        <end position="435"/>
    </location>
</feature>
<dbReference type="Gene3D" id="3.30.590.10">
    <property type="entry name" value="Glutamine synthetase/guanido kinase, catalytic domain"/>
    <property type="match status" value="1"/>
</dbReference>
<keyword evidence="1" id="KW-0436">Ligase</keyword>
<gene>
    <name evidence="5" type="ORF">BJ878DRAFT_423290</name>
</gene>
<dbReference type="Pfam" id="PF00120">
    <property type="entry name" value="Gln-synt_C"/>
    <property type="match status" value="1"/>
</dbReference>
<dbReference type="Proteomes" id="UP000887226">
    <property type="component" value="Unassembled WGS sequence"/>
</dbReference>
<evidence type="ECO:0000256" key="3">
    <source>
        <dbReference type="RuleBase" id="RU000384"/>
    </source>
</evidence>
<dbReference type="SUPFAM" id="SSF55931">
    <property type="entry name" value="Glutamine synthetase/guanido kinase"/>
    <property type="match status" value="1"/>
</dbReference>
<reference evidence="5" key="1">
    <citation type="journal article" date="2021" name="IMA Fungus">
        <title>Genomic characterization of three marine fungi, including Emericellopsis atlantica sp. nov. with signatures of a generalist lifestyle and marine biomass degradation.</title>
        <authorList>
            <person name="Hagestad O.C."/>
            <person name="Hou L."/>
            <person name="Andersen J.H."/>
            <person name="Hansen E.H."/>
            <person name="Altermark B."/>
            <person name="Li C."/>
            <person name="Kuhnert E."/>
            <person name="Cox R.J."/>
            <person name="Crous P.W."/>
            <person name="Spatafora J.W."/>
            <person name="Lail K."/>
            <person name="Amirebrahimi M."/>
            <person name="Lipzen A."/>
            <person name="Pangilinan J."/>
            <person name="Andreopoulos W."/>
            <person name="Hayes R.D."/>
            <person name="Ng V."/>
            <person name="Grigoriev I.V."/>
            <person name="Jackson S.A."/>
            <person name="Sutton T.D.S."/>
            <person name="Dobson A.D.W."/>
            <person name="Rama T."/>
        </authorList>
    </citation>
    <scope>NUCLEOTIDE SEQUENCE</scope>
    <source>
        <strain evidence="5">TRa3180A</strain>
    </source>
</reference>
<proteinExistence type="inferred from homology"/>
<dbReference type="InterPro" id="IPR014746">
    <property type="entry name" value="Gln_synth/guanido_kin_cat_dom"/>
</dbReference>
<evidence type="ECO:0000259" key="4">
    <source>
        <dbReference type="PROSITE" id="PS51987"/>
    </source>
</evidence>
<dbReference type="EMBL" id="MU253967">
    <property type="protein sequence ID" value="KAG9243580.1"/>
    <property type="molecule type" value="Genomic_DNA"/>
</dbReference>
<evidence type="ECO:0000313" key="6">
    <source>
        <dbReference type="Proteomes" id="UP000887226"/>
    </source>
</evidence>
<evidence type="ECO:0000313" key="5">
    <source>
        <dbReference type="EMBL" id="KAG9243580.1"/>
    </source>
</evidence>